<accession>A0A392RL49</accession>
<proteinExistence type="predicted"/>
<feature type="non-terminal residue" evidence="1">
    <location>
        <position position="80"/>
    </location>
</feature>
<sequence length="80" mass="9032">MAFQPSSSSHQNLVIKNLGEEEATRALWQSQVLILFASLDASNHKSSSDLALCGRSIRELADRKHAHDQKTRSLERTWNN</sequence>
<reference evidence="1 2" key="1">
    <citation type="journal article" date="2018" name="Front. Plant Sci.">
        <title>Red Clover (Trifolium pratense) and Zigzag Clover (T. medium) - A Picture of Genomic Similarities and Differences.</title>
        <authorList>
            <person name="Dluhosova J."/>
            <person name="Istvanek J."/>
            <person name="Nedelnik J."/>
            <person name="Repkova J."/>
        </authorList>
    </citation>
    <scope>NUCLEOTIDE SEQUENCE [LARGE SCALE GENOMIC DNA]</scope>
    <source>
        <strain evidence="2">cv. 10/8</strain>
        <tissue evidence="1">Leaf</tissue>
    </source>
</reference>
<comment type="caution">
    <text evidence="1">The sequence shown here is derived from an EMBL/GenBank/DDBJ whole genome shotgun (WGS) entry which is preliminary data.</text>
</comment>
<organism evidence="1 2">
    <name type="scientific">Trifolium medium</name>
    <dbReference type="NCBI Taxonomy" id="97028"/>
    <lineage>
        <taxon>Eukaryota</taxon>
        <taxon>Viridiplantae</taxon>
        <taxon>Streptophyta</taxon>
        <taxon>Embryophyta</taxon>
        <taxon>Tracheophyta</taxon>
        <taxon>Spermatophyta</taxon>
        <taxon>Magnoliopsida</taxon>
        <taxon>eudicotyledons</taxon>
        <taxon>Gunneridae</taxon>
        <taxon>Pentapetalae</taxon>
        <taxon>rosids</taxon>
        <taxon>fabids</taxon>
        <taxon>Fabales</taxon>
        <taxon>Fabaceae</taxon>
        <taxon>Papilionoideae</taxon>
        <taxon>50 kb inversion clade</taxon>
        <taxon>NPAAA clade</taxon>
        <taxon>Hologalegina</taxon>
        <taxon>IRL clade</taxon>
        <taxon>Trifolieae</taxon>
        <taxon>Trifolium</taxon>
    </lineage>
</organism>
<name>A0A392RL49_9FABA</name>
<evidence type="ECO:0000313" key="1">
    <source>
        <dbReference type="EMBL" id="MCI37361.1"/>
    </source>
</evidence>
<dbReference type="EMBL" id="LXQA010243782">
    <property type="protein sequence ID" value="MCI37361.1"/>
    <property type="molecule type" value="Genomic_DNA"/>
</dbReference>
<evidence type="ECO:0000313" key="2">
    <source>
        <dbReference type="Proteomes" id="UP000265520"/>
    </source>
</evidence>
<keyword evidence="2" id="KW-1185">Reference proteome</keyword>
<dbReference type="AlphaFoldDB" id="A0A392RL49"/>
<dbReference type="Proteomes" id="UP000265520">
    <property type="component" value="Unassembled WGS sequence"/>
</dbReference>
<protein>
    <submittedName>
        <fullName evidence="1">Uncharacterized protein</fullName>
    </submittedName>
</protein>